<evidence type="ECO:0000313" key="1">
    <source>
        <dbReference type="EMBL" id="QJT01255.1"/>
    </source>
</evidence>
<dbReference type="InterPro" id="IPR011989">
    <property type="entry name" value="ARM-like"/>
</dbReference>
<name>A0A6M4WPN1_9ACTN</name>
<accession>A0A6M4WPN1</accession>
<evidence type="ECO:0000313" key="2">
    <source>
        <dbReference type="Proteomes" id="UP000502665"/>
    </source>
</evidence>
<dbReference type="Proteomes" id="UP000502665">
    <property type="component" value="Chromosome"/>
</dbReference>
<dbReference type="AlphaFoldDB" id="A0A6M4WPN1"/>
<dbReference type="RefSeq" id="WP_171396837.1">
    <property type="nucleotide sequence ID" value="NZ_CP049838.1"/>
</dbReference>
<sequence length="610" mass="65653">MGTERDRANLERAYGPTGDVPGLLRALESADEAVRERAMDRLHSSLCFREEIPTAPAVPHLIRLTLHGAGPRAELLRLLANLANWAGHRDEQRWARRAVAGAMPSLIPFAHDADPGVREATVLLIAACGRESDPAPTPVLRDRLAEETDSLVRARVVTALGLLEPGDGAWRHGLLADPEPRVALAAAEDLLRTTELPLPHPLVDAGARAYTAAAEQPEEPETSLWPGHYQPFTERLLEDPGAALRALAQGMPLAFAITEHWRDREVDVLPWALLETEGEAWQLYRLAQLTCALPPELHARVRERVLPYLADDSPAVRAGAVTALARARVPVTVAVEEALRLIGEAPGAYDTVRVVKAVTDEFGTAAAPVARAVARQLGDGHSELVKVLTRYPEVAADVVEELAGLLTRHGTGYPSVAVTVLAGLGRAAGEVGERALRICVREGVHSSVSAEAAVALWPVAADPEPALSVLRRELSTSTSSWATTLAGRLGAAAAPLLPFVEPLLAPRTPSGTRAAAALAVWRITGRTEDTVEPLAREALEWKRFYPGPPHPVVTLTEMGLLPRFAVDPLRRGAETPRRAVKDLMYGDAAHPDDVLRAAVRKLLRTARVVD</sequence>
<dbReference type="EMBL" id="CP049838">
    <property type="protein sequence ID" value="QJT01255.1"/>
    <property type="molecule type" value="Genomic_DNA"/>
</dbReference>
<gene>
    <name evidence="1" type="ORF">G9272_13765</name>
</gene>
<dbReference type="Gene3D" id="1.25.10.10">
    <property type="entry name" value="Leucine-rich Repeat Variant"/>
    <property type="match status" value="1"/>
</dbReference>
<organism evidence="1 2">
    <name type="scientific">Streptomyces asoensis</name>
    <dbReference type="NCBI Taxonomy" id="249586"/>
    <lineage>
        <taxon>Bacteria</taxon>
        <taxon>Bacillati</taxon>
        <taxon>Actinomycetota</taxon>
        <taxon>Actinomycetes</taxon>
        <taxon>Kitasatosporales</taxon>
        <taxon>Streptomycetaceae</taxon>
        <taxon>Streptomyces</taxon>
    </lineage>
</organism>
<keyword evidence="2" id="KW-1185">Reference proteome</keyword>
<dbReference type="SUPFAM" id="SSF48371">
    <property type="entry name" value="ARM repeat"/>
    <property type="match status" value="1"/>
</dbReference>
<dbReference type="InterPro" id="IPR016024">
    <property type="entry name" value="ARM-type_fold"/>
</dbReference>
<protein>
    <submittedName>
        <fullName evidence="1">HEAT repeat domain-containing protein</fullName>
    </submittedName>
</protein>
<reference evidence="1" key="1">
    <citation type="submission" date="2020-03" db="EMBL/GenBank/DDBJ databases">
        <title>Molecular networking-based the target discovery of potent antiproliferative macrolactams: 5/6/7/16 polycyclic ansamycins and glycosylated trienomycin from Streptomyces cacaoi subsp. asoensis.</title>
        <authorList>
            <person name="Liu L.-L."/>
        </authorList>
    </citation>
    <scope>NUCLEOTIDE SEQUENCE [LARGE SCALE GENOMIC DNA]</scope>
    <source>
        <strain evidence="1">H2S5</strain>
    </source>
</reference>
<proteinExistence type="predicted"/>